<dbReference type="InterPro" id="IPR036116">
    <property type="entry name" value="FN3_sf"/>
</dbReference>
<comment type="caution">
    <text evidence="3">The sequence shown here is derived from an EMBL/GenBank/DDBJ whole genome shotgun (WGS) entry which is preliminary data.</text>
</comment>
<dbReference type="Proteomes" id="UP000318616">
    <property type="component" value="Unassembled WGS sequence"/>
</dbReference>
<keyword evidence="1" id="KW-0732">Signal</keyword>
<dbReference type="EMBL" id="SFAP01000073">
    <property type="protein sequence ID" value="TRV26893.1"/>
    <property type="molecule type" value="Genomic_DNA"/>
</dbReference>
<dbReference type="SMART" id="SM00060">
    <property type="entry name" value="FN3"/>
    <property type="match status" value="2"/>
</dbReference>
<dbReference type="InterPro" id="IPR045474">
    <property type="entry name" value="GEVED"/>
</dbReference>
<dbReference type="NCBIfam" id="NF033708">
    <property type="entry name" value="T9SS_Cterm_ChiA"/>
    <property type="match status" value="1"/>
</dbReference>
<dbReference type="Gene3D" id="2.60.120.200">
    <property type="match status" value="2"/>
</dbReference>
<dbReference type="CDD" id="cd00063">
    <property type="entry name" value="FN3"/>
    <property type="match status" value="1"/>
</dbReference>
<protein>
    <submittedName>
        <fullName evidence="3">T9SS sorting signal type C domain-containing protein</fullName>
    </submittedName>
</protein>
<feature type="chain" id="PRO_5022078562" evidence="1">
    <location>
        <begin position="32"/>
        <end position="1858"/>
    </location>
</feature>
<reference evidence="3 4" key="1">
    <citation type="submission" date="2019-01" db="EMBL/GenBank/DDBJ databases">
        <title>Coherence of Microcystis species and biogeography revealed through population genomics.</title>
        <authorList>
            <person name="Perez-Carrascal O.M."/>
            <person name="Terrat Y."/>
            <person name="Giani A."/>
            <person name="Fortin N."/>
            <person name="Tromas N."/>
            <person name="Shapiro B.J."/>
        </authorList>
    </citation>
    <scope>NUCLEOTIDE SEQUENCE [LARGE SCALE GENOMIC DNA]</scope>
    <source>
        <strain evidence="3">Mw_MB_S_20031200_S109D</strain>
    </source>
</reference>
<organism evidence="3 4">
    <name type="scientific">Microcystis wesenbergii Mw_MB_S_20031200_S109D</name>
    <dbReference type="NCBI Taxonomy" id="2486241"/>
    <lineage>
        <taxon>Bacteria</taxon>
        <taxon>Bacillati</taxon>
        <taxon>Cyanobacteriota</taxon>
        <taxon>Cyanophyceae</taxon>
        <taxon>Oscillatoriophycideae</taxon>
        <taxon>Chroococcales</taxon>
        <taxon>Microcystaceae</taxon>
        <taxon>Microcystis</taxon>
    </lineage>
</organism>
<evidence type="ECO:0000256" key="1">
    <source>
        <dbReference type="SAM" id="SignalP"/>
    </source>
</evidence>
<dbReference type="Gene3D" id="2.60.40.10">
    <property type="entry name" value="Immunoglobulins"/>
    <property type="match status" value="2"/>
</dbReference>
<accession>A0A552M370</accession>
<feature type="signal peptide" evidence="1">
    <location>
        <begin position="1"/>
        <end position="31"/>
    </location>
</feature>
<evidence type="ECO:0000259" key="2">
    <source>
        <dbReference type="PROSITE" id="PS50853"/>
    </source>
</evidence>
<dbReference type="InterPro" id="IPR003961">
    <property type="entry name" value="FN3_dom"/>
</dbReference>
<dbReference type="Pfam" id="PF00041">
    <property type="entry name" value="fn3"/>
    <property type="match status" value="1"/>
</dbReference>
<dbReference type="PROSITE" id="PS50853">
    <property type="entry name" value="FN3"/>
    <property type="match status" value="1"/>
</dbReference>
<dbReference type="InterPro" id="IPR013783">
    <property type="entry name" value="Ig-like_fold"/>
</dbReference>
<name>A0A552M370_9CHRO</name>
<evidence type="ECO:0000313" key="4">
    <source>
        <dbReference type="Proteomes" id="UP000318616"/>
    </source>
</evidence>
<dbReference type="Pfam" id="PF20009">
    <property type="entry name" value="GEVED"/>
    <property type="match status" value="1"/>
</dbReference>
<sequence>MAKKIQQSVMKRAIQLSLLLVVFLAGTTMDAQVNAYTVDQLAAPANNTNGFFTSGGTFTTAAPTGGGGAVHYAAGLNVDDAVIPLSFGSMTNGSGFVFRYNTVDYSSVNVSTNGFVYFGTTSGTPASEYNPITSSANNFTGGAIAVYGRDLDIINSAANGFNIYYVISGTAPNRIFKVMWVTRRSTGTNLYIINPPNNETALTMQLWLYETSGVIEMYYNNSNLGSTGTASQMTGQIGLRGSTTSDFQMLNYQSYSAPWPSLPSTMGVTTTNTLASVYTSGNSTTATATIQSASNRLFRWTPSSCGAPSGLSVTNITHNSATLSWTPPASAPSNGYDYYIGTNSSPSVTGSTTSSTLTNFSLPTCGNYYFAVRSKCTSSVSLWSSPVQFSTLCAVNVPYYIGFDGAGIASGAPDDDNVTIPAASPNYGNFPPFTSNQNAGSGNPWVTSSESYYTTINMDFQGNFLMYNGSNPGNTNSANTWFFTKGVNLTAGTSYRLSYLYSGTEVPSTVLNKLKIWYGTLPVAGSMTVLVDDKPTIKGGPSTAVVNFIPATSGVYYFGFNCYSGANNGQLAVDDISIDLSVCLKPTNVAVANITSSSALFSWTPTSPAPIVGYEYYYAPASFTVGATITSGSFVVGNYYRILTVGTTDYTTIGAGANTVGTIFRATGVGTGTGTAQLLNVTMVATPSNTTIGNGTVGSSVTSSIVSGLTGSTIYNFWIRTNCGGGDYGEWVPLNTVAFPTLVTPPPPPVYCSPSGATFAQDPNGITNVTIGTINNTTGIETNNYGNYTNLIANAPQGQLMNCSITYATGYSYDTNIWVDWNSDGDFVDAGELVYQGNSAGSNPATLNASFTVPLAQPLGPVRMRIGGIDLGPFTDPCRNGSWQAFEDYTLNVIVAPPALGINITSSTQCAGDPSPLITLTSPLSNYSSYNWTPAVGITGDATSGYTISSGTSLTYTLLAVQNFAPYSTNSVTFRYEANTRPTPITIATPSGTAVCSSGPAIPLNSSGGLVSGFPILSEGFNGATNTWTVAGTGSGSPIANWTLRPNNYGGPLGAVTSNDNTQFYFANSDAPGSGTSISTTLTSPSFSTVGYTSLSLSFWHCYRFFTGDTGKVQVSTDGTTWVDLNTYSSNQGGLTAFSNVIINLNSYVNQATVYIRFKYDATWDWFWAIDNVLVSGTANSSVTWTPTTGLFNDAAATSPYVAGTGAATVYALPTANTTYTASASTLSPVCSTSTPVSVTVIPFTAGTATADQTTCSGIPSNLTLTGNSGSVTKWQYSTNFAFTTPVDIPSSASNTLTSAQMGVLTATRYYRAFVTSGTCTGYSNVVTITLDSTTWNGAAWSNGLPSSTKTVVFAGNYSSTGDVDACSVVVQSGTVVFNTGHTLTSQNSVTVSGGSLTFEDDSSLVQVTNAPNSGNITYKRITSPIRKFDYVYWSSPVSPQTLVALSPLTQFDKYYSFDTVTGSWNSIPSSSLMVPAKGYIVRGPNTFDTVIATPYNASFVGVPNNGNISIPIVLGTSDINLIGNPYPSAVNIDLFMDYNGNTGLGLVDKTIYLWTHNTAITNNNYTNNDYAVYNYMGGVGTSASPSTGVNTSIPTGKIGSGQSFFIKGLSSGNAIFNNAMRVAGNNTQFYRSSSDKSRIWLQVYDGASGYKQTLVGYADEATNGFDTGFDGELLDVGAQVAIYSLVPNHSLTIQGRALPFDENDVVPLGYKATQNGNLTISLHNFDGIFTSQAIFLKDKVLNVLHDLKSSDYTFATTAGTFENRFELVYTANALGVDTPEFANSIMVYAQNGVIHVQSSTINIDHIEVYDVRGAKLASLKNVNANTAQLSHVSNSNQLLFVKITDQNGTILTRKIQY</sequence>
<gene>
    <name evidence="3" type="ORF">EWV88_05665</name>
</gene>
<dbReference type="SUPFAM" id="SSF49265">
    <property type="entry name" value="Fibronectin type III"/>
    <property type="match status" value="2"/>
</dbReference>
<evidence type="ECO:0000313" key="3">
    <source>
        <dbReference type="EMBL" id="TRV26893.1"/>
    </source>
</evidence>
<proteinExistence type="predicted"/>
<feature type="domain" description="Fibronectin type-III" evidence="2">
    <location>
        <begin position="307"/>
        <end position="394"/>
    </location>
</feature>